<dbReference type="EMBL" id="KE148147">
    <property type="protein sequence ID" value="EPE09027.1"/>
    <property type="molecule type" value="Genomic_DNA"/>
</dbReference>
<feature type="region of interest" description="Disordered" evidence="1">
    <location>
        <begin position="304"/>
        <end position="365"/>
    </location>
</feature>
<keyword evidence="3" id="KW-1185">Reference proteome</keyword>
<dbReference type="OrthoDB" id="3692147at2759"/>
<name>S3C863_OPHP1</name>
<proteinExistence type="predicted"/>
<dbReference type="Proteomes" id="UP000016923">
    <property type="component" value="Unassembled WGS sequence"/>
</dbReference>
<dbReference type="HOGENOM" id="CLU_758876_0_0_1"/>
<reference evidence="2 3" key="1">
    <citation type="journal article" date="2013" name="BMC Genomics">
        <title>The genome and transcriptome of the pine saprophyte Ophiostoma piceae, and a comparison with the bark beetle-associated pine pathogen Grosmannia clavigera.</title>
        <authorList>
            <person name="Haridas S."/>
            <person name="Wang Y."/>
            <person name="Lim L."/>
            <person name="Massoumi Alamouti S."/>
            <person name="Jackman S."/>
            <person name="Docking R."/>
            <person name="Robertson G."/>
            <person name="Birol I."/>
            <person name="Bohlmann J."/>
            <person name="Breuil C."/>
        </authorList>
    </citation>
    <scope>NUCLEOTIDE SEQUENCE [LARGE SCALE GENOMIC DNA]</scope>
    <source>
        <strain evidence="2 3">UAMH 11346</strain>
    </source>
</reference>
<sequence>MIRRHHEILCYDAEHWAESARVDGVYWPPFITARRNETVLSWVSPAFDIDSRVPLTRQHLRDMLRAFNVVGNLQFCPHMHAQDERLLLPFEPDQCACFDYDTSSTAKPPAGQYHHHNTDNGTDNCCRCYSEQHPEGKGIFLPAGTDPPTANIEAHKSIMAIGDWFGGVSAITGIAALAAPVWPFPWPTQWLLRSYRTHTMGNYAQVHLSDALNAGARAASNSNLVDMDPTTRADLTRSLEAACEAATTSGEEVGRAVGGEAAARAGLKYSLDCTAGGRSGRRGAMVGHAIEIQAIELEERRLEENAAGPSHQQQHQDAAGPSHQHQNAASANTGVGLRGGAAAESSDEEAEDRVWAGRLRQRNGY</sequence>
<organism evidence="2 3">
    <name type="scientific">Ophiostoma piceae (strain UAMH 11346)</name>
    <name type="common">Sap stain fungus</name>
    <dbReference type="NCBI Taxonomy" id="1262450"/>
    <lineage>
        <taxon>Eukaryota</taxon>
        <taxon>Fungi</taxon>
        <taxon>Dikarya</taxon>
        <taxon>Ascomycota</taxon>
        <taxon>Pezizomycotina</taxon>
        <taxon>Sordariomycetes</taxon>
        <taxon>Sordariomycetidae</taxon>
        <taxon>Ophiostomatales</taxon>
        <taxon>Ophiostomataceae</taxon>
        <taxon>Ophiostoma</taxon>
    </lineage>
</organism>
<gene>
    <name evidence="2" type="ORF">F503_06803</name>
</gene>
<dbReference type="VEuPathDB" id="FungiDB:F503_06803"/>
<dbReference type="AlphaFoldDB" id="S3C863"/>
<protein>
    <submittedName>
        <fullName evidence="2">Uncharacterized protein</fullName>
    </submittedName>
</protein>
<evidence type="ECO:0000313" key="3">
    <source>
        <dbReference type="Proteomes" id="UP000016923"/>
    </source>
</evidence>
<evidence type="ECO:0000256" key="1">
    <source>
        <dbReference type="SAM" id="MobiDB-lite"/>
    </source>
</evidence>
<feature type="compositionally biased region" description="Polar residues" evidence="1">
    <location>
        <begin position="323"/>
        <end position="333"/>
    </location>
</feature>
<evidence type="ECO:0000313" key="2">
    <source>
        <dbReference type="EMBL" id="EPE09027.1"/>
    </source>
</evidence>
<accession>S3C863</accession>